<evidence type="ECO:0000313" key="3">
    <source>
        <dbReference type="Proteomes" id="UP000291117"/>
    </source>
</evidence>
<dbReference type="AlphaFoldDB" id="A0A4R0NFA9"/>
<evidence type="ECO:0000313" key="2">
    <source>
        <dbReference type="EMBL" id="TCC99160.1"/>
    </source>
</evidence>
<organism evidence="2 3">
    <name type="scientific">Pedobacter hiemivivus</name>
    <dbReference type="NCBI Taxonomy" id="2530454"/>
    <lineage>
        <taxon>Bacteria</taxon>
        <taxon>Pseudomonadati</taxon>
        <taxon>Bacteroidota</taxon>
        <taxon>Sphingobacteriia</taxon>
        <taxon>Sphingobacteriales</taxon>
        <taxon>Sphingobacteriaceae</taxon>
        <taxon>Pedobacter</taxon>
    </lineage>
</organism>
<feature type="chain" id="PRO_5020922521" evidence="1">
    <location>
        <begin position="20"/>
        <end position="367"/>
    </location>
</feature>
<feature type="signal peptide" evidence="1">
    <location>
        <begin position="1"/>
        <end position="19"/>
    </location>
</feature>
<dbReference type="Proteomes" id="UP000291117">
    <property type="component" value="Unassembled WGS sequence"/>
</dbReference>
<dbReference type="RefSeq" id="WP_131606096.1">
    <property type="nucleotide sequence ID" value="NZ_SJSM01000001.1"/>
</dbReference>
<protein>
    <submittedName>
        <fullName evidence="2">Uncharacterized protein</fullName>
    </submittedName>
</protein>
<accession>A0A4R0NFA9</accession>
<name>A0A4R0NFA9_9SPHI</name>
<dbReference type="OrthoDB" id="9996564at2"/>
<dbReference type="EMBL" id="SJSM01000001">
    <property type="protein sequence ID" value="TCC99160.1"/>
    <property type="molecule type" value="Genomic_DNA"/>
</dbReference>
<keyword evidence="1" id="KW-0732">Signal</keyword>
<evidence type="ECO:0000256" key="1">
    <source>
        <dbReference type="SAM" id="SignalP"/>
    </source>
</evidence>
<reference evidence="2 3" key="1">
    <citation type="submission" date="2019-02" db="EMBL/GenBank/DDBJ databases">
        <title>Pedobacter sp. RP-3-8 sp. nov., isolated from Arctic soil.</title>
        <authorList>
            <person name="Dahal R.H."/>
        </authorList>
    </citation>
    <scope>NUCLEOTIDE SEQUENCE [LARGE SCALE GENOMIC DNA]</scope>
    <source>
        <strain evidence="2 3">RP-3-8</strain>
    </source>
</reference>
<keyword evidence="3" id="KW-1185">Reference proteome</keyword>
<proteinExistence type="predicted"/>
<comment type="caution">
    <text evidence="2">The sequence shown here is derived from an EMBL/GenBank/DDBJ whole genome shotgun (WGS) entry which is preliminary data.</text>
</comment>
<gene>
    <name evidence="2" type="ORF">EZ444_00300</name>
</gene>
<sequence length="367" mass="40944">MKKCLLTIFLIGISISLVAQPSNPFTGFKFMSLPRDYMPIGALWNVEAGPIGDGVGEDKRKNGASFSMLDMVMNTSQKNELELGILNFLKLRGKYAALSDISVNLNKLEIVTLNSVDILKSNVGEQVVYEALKAQEMTITIDKNKSADAQLDLLQIFKKVNIDAENTTGNKAKITAKGMNLYLAYRIIQIENGNQNKEKVSFKKQSYSGHNSVTFSNRYEANTDKYTIQICPCQIISCMLKKANEGSTLDMHQLLRRCGVDIGFDLTIILKDKIDATTGKPQEYKNVIKTPTGNTINNYNQSLYYKPTSQGLEVTFLNIERLIYEAIAPMGTTYLTRILPGNSNQKISLITASYKFKNIIPQNVAGW</sequence>